<dbReference type="EMBL" id="CP003154">
    <property type="protein sequence ID" value="AFL72651.1"/>
    <property type="molecule type" value="Genomic_DNA"/>
</dbReference>
<keyword evidence="3" id="KW-1185">Reference proteome</keyword>
<dbReference type="HOGENOM" id="CLU_716977_0_0_6"/>
<gene>
    <name evidence="2" type="ordered locus">Thivi_0594</name>
</gene>
<organism evidence="2 3">
    <name type="scientific">Thiocystis violascens (strain ATCC 17096 / DSM 198 / 6111)</name>
    <name type="common">Chromatium violascens</name>
    <dbReference type="NCBI Taxonomy" id="765911"/>
    <lineage>
        <taxon>Bacteria</taxon>
        <taxon>Pseudomonadati</taxon>
        <taxon>Pseudomonadota</taxon>
        <taxon>Gammaproteobacteria</taxon>
        <taxon>Chromatiales</taxon>
        <taxon>Chromatiaceae</taxon>
        <taxon>Thiocystis</taxon>
    </lineage>
</organism>
<dbReference type="STRING" id="765911.Thivi_0594"/>
<dbReference type="KEGG" id="tvi:Thivi_0594"/>
<feature type="compositionally biased region" description="Basic residues" evidence="1">
    <location>
        <begin position="342"/>
        <end position="357"/>
    </location>
</feature>
<accession>I3Y6N3</accession>
<name>I3Y6N3_THIV6</name>
<evidence type="ECO:0000313" key="2">
    <source>
        <dbReference type="EMBL" id="AFL72651.1"/>
    </source>
</evidence>
<feature type="region of interest" description="Disordered" evidence="1">
    <location>
        <begin position="342"/>
        <end position="378"/>
    </location>
</feature>
<dbReference type="eggNOG" id="ENOG5033357">
    <property type="taxonomic scope" value="Bacteria"/>
</dbReference>
<evidence type="ECO:0008006" key="4">
    <source>
        <dbReference type="Google" id="ProtNLM"/>
    </source>
</evidence>
<dbReference type="AlphaFoldDB" id="I3Y6N3"/>
<proteinExistence type="predicted"/>
<sequence>MLADEIFDSSDQLPEFKLKRYNNAAYSKYLADLECFVEDLLNDDTIPFVRSNVIANRITYDSTPLARQYFALIPLFISTVNLLSPDYEYDEYIMLFIHCSRAMSLSEEACDWSPHCNMPSANYRHRNGMTGGEIFNALVNSIRTEARRFRIKQKIYRRRKESIERFTEYCDYCNKLFEKYGRLSVLRLDLFYKKEFSNSVNIQDVGKDLNRLFSNRRSNKLFANMCGYITKLEYGVEKGIHVHVIYFFDGSKRKNESHIYHAKQIGEYWKETITKGRGEYWNCNKQASEFEKNGIRGIGPINHDQTLLRENLLNRVIGYLTKLDQFIKPKYGTSIRLYRRGAHPSVPKIKRGRPRKTHDRDVNRSNFPNEIPENVVNK</sequence>
<reference evidence="2 3" key="1">
    <citation type="submission" date="2012-06" db="EMBL/GenBank/DDBJ databases">
        <title>Complete sequence of Thiocystis violascens DSM 198.</title>
        <authorList>
            <consortium name="US DOE Joint Genome Institute"/>
            <person name="Lucas S."/>
            <person name="Han J."/>
            <person name="Lapidus A."/>
            <person name="Cheng J.-F."/>
            <person name="Goodwin L."/>
            <person name="Pitluck S."/>
            <person name="Peters L."/>
            <person name="Ovchinnikova G."/>
            <person name="Teshima H."/>
            <person name="Detter J.C."/>
            <person name="Han C."/>
            <person name="Tapia R."/>
            <person name="Land M."/>
            <person name="Hauser L."/>
            <person name="Kyrpides N."/>
            <person name="Ivanova N."/>
            <person name="Pagani I."/>
            <person name="Vogl K."/>
            <person name="Liu Z."/>
            <person name="Frigaard N.-U."/>
            <person name="Bryant D."/>
            <person name="Woyke T."/>
        </authorList>
    </citation>
    <scope>NUCLEOTIDE SEQUENCE [LARGE SCALE GENOMIC DNA]</scope>
    <source>
        <strain evidence="3">ATCC 17096 / DSM 198 / 6111</strain>
    </source>
</reference>
<dbReference type="Proteomes" id="UP000006062">
    <property type="component" value="Chromosome"/>
</dbReference>
<evidence type="ECO:0000256" key="1">
    <source>
        <dbReference type="SAM" id="MobiDB-lite"/>
    </source>
</evidence>
<evidence type="ECO:0000313" key="3">
    <source>
        <dbReference type="Proteomes" id="UP000006062"/>
    </source>
</evidence>
<protein>
    <recommendedName>
        <fullName evidence="4">Inovirus Gp2 family protein</fullName>
    </recommendedName>
</protein>